<keyword evidence="5" id="KW-0963">Cytoplasm</keyword>
<evidence type="ECO:0000256" key="2">
    <source>
        <dbReference type="ARBA" id="ARBA00004496"/>
    </source>
</evidence>
<comment type="subcellular location">
    <subcellularLocation>
        <location evidence="2">Cytoplasm</location>
    </subcellularLocation>
</comment>
<comment type="similarity">
    <text evidence="3">Belongs to the Nudix hydrolase family. DIPP subfamily.</text>
</comment>
<evidence type="ECO:0000259" key="10">
    <source>
        <dbReference type="PROSITE" id="PS51462"/>
    </source>
</evidence>
<keyword evidence="6" id="KW-0479">Metal-binding</keyword>
<keyword evidence="8" id="KW-0460">Magnesium</keyword>
<dbReference type="Pfam" id="PF00293">
    <property type="entry name" value="NUDIX"/>
    <property type="match status" value="1"/>
</dbReference>
<dbReference type="SUPFAM" id="SSF55811">
    <property type="entry name" value="Nudix"/>
    <property type="match status" value="1"/>
</dbReference>
<dbReference type="InterPro" id="IPR015797">
    <property type="entry name" value="NUDIX_hydrolase-like_dom_sf"/>
</dbReference>
<reference evidence="11" key="1">
    <citation type="submission" date="2025-08" db="UniProtKB">
        <authorList>
            <consortium name="Ensembl"/>
        </authorList>
    </citation>
    <scope>IDENTIFICATION</scope>
</reference>
<dbReference type="GO" id="GO:0008486">
    <property type="term" value="F:diphosphoinositol-polyphosphate diphosphatase activity"/>
    <property type="evidence" value="ECO:0007669"/>
    <property type="project" value="UniProtKB-EC"/>
</dbReference>
<dbReference type="GO" id="GO:1901909">
    <property type="term" value="P:diadenosine hexaphosphate catabolic process"/>
    <property type="evidence" value="ECO:0007669"/>
    <property type="project" value="TreeGrafter"/>
</dbReference>
<evidence type="ECO:0000256" key="9">
    <source>
        <dbReference type="ARBA" id="ARBA00033994"/>
    </source>
</evidence>
<dbReference type="FunFam" id="3.90.79.10:FF:000002">
    <property type="entry name" value="diphosphoinositol polyphosphate phosphohydrolase 1"/>
    <property type="match status" value="1"/>
</dbReference>
<dbReference type="GO" id="GO:1901911">
    <property type="term" value="P:adenosine 5'-(hexahydrogen pentaphosphate) catabolic process"/>
    <property type="evidence" value="ECO:0007669"/>
    <property type="project" value="TreeGrafter"/>
</dbReference>
<evidence type="ECO:0000256" key="3">
    <source>
        <dbReference type="ARBA" id="ARBA00008266"/>
    </source>
</evidence>
<protein>
    <recommendedName>
        <fullName evidence="4">diphosphoinositol-polyphosphate diphosphatase</fullName>
        <ecNumber evidence="4">3.6.1.52</ecNumber>
    </recommendedName>
</protein>
<dbReference type="AlphaFoldDB" id="A0A8C1KFX2"/>
<comment type="catalytic activity">
    <reaction evidence="9">
        <text>diphospho-myo-inositol polyphosphate + H2O = myo-inositol polyphosphate + phosphate.</text>
        <dbReference type="EC" id="3.6.1.52"/>
    </reaction>
</comment>
<dbReference type="InterPro" id="IPR000086">
    <property type="entry name" value="NUDIX_hydrolase_dom"/>
</dbReference>
<evidence type="ECO:0000313" key="11">
    <source>
        <dbReference type="Ensembl" id="ENSCCRP00010046048.1"/>
    </source>
</evidence>
<dbReference type="GO" id="GO:0034431">
    <property type="term" value="F:bis(5'-adenosyl)-hexaphosphatase activity"/>
    <property type="evidence" value="ECO:0007669"/>
    <property type="project" value="TreeGrafter"/>
</dbReference>
<dbReference type="PANTHER" id="PTHR12629:SF5">
    <property type="entry name" value="DIPHOSPHOINOSITOL POLYPHOSPHATE PHOSPHOHYDROLASE 1"/>
    <property type="match status" value="1"/>
</dbReference>
<dbReference type="PROSITE" id="PS51462">
    <property type="entry name" value="NUDIX"/>
    <property type="match status" value="1"/>
</dbReference>
<evidence type="ECO:0000256" key="5">
    <source>
        <dbReference type="ARBA" id="ARBA00022490"/>
    </source>
</evidence>
<dbReference type="PANTHER" id="PTHR12629">
    <property type="entry name" value="DIPHOSPHOINOSITOL POLYPHOSPHATE PHOSPHOHYDROLASE"/>
    <property type="match status" value="1"/>
</dbReference>
<dbReference type="GO" id="GO:0000298">
    <property type="term" value="F:endopolyphosphatase activity"/>
    <property type="evidence" value="ECO:0007669"/>
    <property type="project" value="TreeGrafter"/>
</dbReference>
<keyword evidence="7" id="KW-0378">Hydrolase</keyword>
<name>A0A8C1KFX2_CYPCA</name>
<dbReference type="Ensembl" id="ENSCCRT00010050450.1">
    <property type="protein sequence ID" value="ENSCCRP00010046048.1"/>
    <property type="gene ID" value="ENSCCRG00010019498.1"/>
</dbReference>
<keyword evidence="12" id="KW-1185">Reference proteome</keyword>
<dbReference type="EC" id="3.6.1.52" evidence="4"/>
<dbReference type="Gene3D" id="3.90.79.10">
    <property type="entry name" value="Nucleoside Triphosphate Pyrophosphohydrolase"/>
    <property type="match status" value="1"/>
</dbReference>
<proteinExistence type="inferred from homology"/>
<accession>A0A8C1KFX2</accession>
<dbReference type="Proteomes" id="UP000694427">
    <property type="component" value="Unplaced"/>
</dbReference>
<evidence type="ECO:0000256" key="7">
    <source>
        <dbReference type="ARBA" id="ARBA00022801"/>
    </source>
</evidence>
<evidence type="ECO:0000256" key="6">
    <source>
        <dbReference type="ARBA" id="ARBA00022723"/>
    </source>
</evidence>
<evidence type="ECO:0000256" key="8">
    <source>
        <dbReference type="ARBA" id="ARBA00022842"/>
    </source>
</evidence>
<evidence type="ECO:0000256" key="4">
    <source>
        <dbReference type="ARBA" id="ARBA00012527"/>
    </source>
</evidence>
<evidence type="ECO:0000313" key="12">
    <source>
        <dbReference type="Proteomes" id="UP000694427"/>
    </source>
</evidence>
<evidence type="ECO:0000256" key="1">
    <source>
        <dbReference type="ARBA" id="ARBA00001946"/>
    </source>
</evidence>
<dbReference type="GO" id="GO:0005634">
    <property type="term" value="C:nucleus"/>
    <property type="evidence" value="ECO:0007669"/>
    <property type="project" value="TreeGrafter"/>
</dbReference>
<dbReference type="GO" id="GO:0046872">
    <property type="term" value="F:metal ion binding"/>
    <property type="evidence" value="ECO:0007669"/>
    <property type="project" value="UniProtKB-KW"/>
</dbReference>
<sequence length="177" mass="20060">MKLKSNQTRTYDGDGYKKRAACLCFRNDAEQEVLLVSSSRYPDKWIVPGGGMEPEEEPSVAAAREVCEETMFDDNQLLKERSCENQIFCDSVNHYQIIWLITTAHHFLFVLTGRKREWFKIEDAIEVLQCHKPVQATYFEALQEGCVNSNGTPLVATIGGDLSPTYSINQSSVSDIR</sequence>
<dbReference type="GO" id="GO:0071543">
    <property type="term" value="P:diphosphoinositol polyphosphate metabolic process"/>
    <property type="evidence" value="ECO:0007669"/>
    <property type="project" value="TreeGrafter"/>
</dbReference>
<organism evidence="11 12">
    <name type="scientific">Cyprinus carpio</name>
    <name type="common">Common carp</name>
    <dbReference type="NCBI Taxonomy" id="7962"/>
    <lineage>
        <taxon>Eukaryota</taxon>
        <taxon>Metazoa</taxon>
        <taxon>Chordata</taxon>
        <taxon>Craniata</taxon>
        <taxon>Vertebrata</taxon>
        <taxon>Euteleostomi</taxon>
        <taxon>Actinopterygii</taxon>
        <taxon>Neopterygii</taxon>
        <taxon>Teleostei</taxon>
        <taxon>Ostariophysi</taxon>
        <taxon>Cypriniformes</taxon>
        <taxon>Cyprinidae</taxon>
        <taxon>Cyprininae</taxon>
        <taxon>Cyprinus</taxon>
    </lineage>
</organism>
<dbReference type="GO" id="GO:0005737">
    <property type="term" value="C:cytoplasm"/>
    <property type="evidence" value="ECO:0007669"/>
    <property type="project" value="UniProtKB-SubCell"/>
</dbReference>
<comment type="cofactor">
    <cofactor evidence="1">
        <name>Mg(2+)</name>
        <dbReference type="ChEBI" id="CHEBI:18420"/>
    </cofactor>
</comment>
<dbReference type="GO" id="GO:0034432">
    <property type="term" value="F:bis(5'-adenosyl)-pentaphosphatase activity"/>
    <property type="evidence" value="ECO:0007669"/>
    <property type="project" value="TreeGrafter"/>
</dbReference>
<reference evidence="11" key="2">
    <citation type="submission" date="2025-09" db="UniProtKB">
        <authorList>
            <consortium name="Ensembl"/>
        </authorList>
    </citation>
    <scope>IDENTIFICATION</scope>
</reference>
<dbReference type="GO" id="GO:1901907">
    <property type="term" value="P:diadenosine pentaphosphate catabolic process"/>
    <property type="evidence" value="ECO:0007669"/>
    <property type="project" value="TreeGrafter"/>
</dbReference>
<feature type="domain" description="Nudix hydrolase" evidence="10">
    <location>
        <begin position="16"/>
        <end position="143"/>
    </location>
</feature>